<reference evidence="1 2" key="1">
    <citation type="submission" date="2019-06" db="EMBL/GenBank/DDBJ databases">
        <title>Draft genomes of female and male turbot (Scophthalmus maximus).</title>
        <authorList>
            <person name="Xu H."/>
            <person name="Xu X.-W."/>
            <person name="Shao C."/>
            <person name="Chen S."/>
        </authorList>
    </citation>
    <scope>NUCLEOTIDE SEQUENCE [LARGE SCALE GENOMIC DNA]</scope>
    <source>
        <strain evidence="1">Ysfricsl-2016a</strain>
        <tissue evidence="1">Blood</tissue>
    </source>
</reference>
<name>A0A6A4S7Q6_SCOMX</name>
<sequence length="104" mass="11550">MYDCIYKRIYKCIYNTTANICGCFCVSKQGNRISPSPSLSLSLHLTTLSGEERDERGIDNGDCDPGNQLLQCCDGNEDRAYTVAYGSYVHTVGPKSYTVGWSEM</sequence>
<organism evidence="1 2">
    <name type="scientific">Scophthalmus maximus</name>
    <name type="common">Turbot</name>
    <name type="synonym">Psetta maxima</name>
    <dbReference type="NCBI Taxonomy" id="52904"/>
    <lineage>
        <taxon>Eukaryota</taxon>
        <taxon>Metazoa</taxon>
        <taxon>Chordata</taxon>
        <taxon>Craniata</taxon>
        <taxon>Vertebrata</taxon>
        <taxon>Euteleostomi</taxon>
        <taxon>Actinopterygii</taxon>
        <taxon>Neopterygii</taxon>
        <taxon>Teleostei</taxon>
        <taxon>Neoteleostei</taxon>
        <taxon>Acanthomorphata</taxon>
        <taxon>Carangaria</taxon>
        <taxon>Pleuronectiformes</taxon>
        <taxon>Pleuronectoidei</taxon>
        <taxon>Scophthalmidae</taxon>
        <taxon>Scophthalmus</taxon>
    </lineage>
</organism>
<accession>A0A6A4S7Q6</accession>
<evidence type="ECO:0000313" key="2">
    <source>
        <dbReference type="Proteomes" id="UP000438429"/>
    </source>
</evidence>
<evidence type="ECO:0000313" key="1">
    <source>
        <dbReference type="EMBL" id="KAF0027131.1"/>
    </source>
</evidence>
<gene>
    <name evidence="1" type="ORF">F2P81_019872</name>
</gene>
<comment type="caution">
    <text evidence="1">The sequence shown here is derived from an EMBL/GenBank/DDBJ whole genome shotgun (WGS) entry which is preliminary data.</text>
</comment>
<dbReference type="AlphaFoldDB" id="A0A6A4S7Q6"/>
<dbReference type="EMBL" id="VEVO01000018">
    <property type="protein sequence ID" value="KAF0027131.1"/>
    <property type="molecule type" value="Genomic_DNA"/>
</dbReference>
<protein>
    <submittedName>
        <fullName evidence="1">Uncharacterized protein</fullName>
    </submittedName>
</protein>
<proteinExistence type="predicted"/>
<dbReference type="Proteomes" id="UP000438429">
    <property type="component" value="Unassembled WGS sequence"/>
</dbReference>